<dbReference type="EMBL" id="JACOQI010000026">
    <property type="protein sequence ID" value="MBC5771984.1"/>
    <property type="molecule type" value="Genomic_DNA"/>
</dbReference>
<evidence type="ECO:0000259" key="2">
    <source>
        <dbReference type="Pfam" id="PF07331"/>
    </source>
</evidence>
<dbReference type="Proteomes" id="UP000620327">
    <property type="component" value="Unassembled WGS sequence"/>
</dbReference>
<sequence>MKKTDIGVVGFMYAVCAFFFLMSRDLKKGARIYPLCIIAILFLLTTGYVVEMLFAAKKNGVTSGIPEIFEGFQPKQFFIVLGMLIAYLAGMYFVGFYLATIVLMAASLLYLRVPKWQILISTIVIIGLVYGAFTMFLGVKLPVGLLFK</sequence>
<keyword evidence="1" id="KW-1133">Transmembrane helix</keyword>
<dbReference type="RefSeq" id="WP_187016152.1">
    <property type="nucleotide sequence ID" value="NZ_JACOQI010000026.1"/>
</dbReference>
<organism evidence="3 4">
    <name type="scientific">Dysosmobacter segnis</name>
    <dbReference type="NCBI Taxonomy" id="2763042"/>
    <lineage>
        <taxon>Bacteria</taxon>
        <taxon>Bacillati</taxon>
        <taxon>Bacillota</taxon>
        <taxon>Clostridia</taxon>
        <taxon>Eubacteriales</taxon>
        <taxon>Oscillospiraceae</taxon>
        <taxon>Dysosmobacter</taxon>
    </lineage>
</organism>
<feature type="transmembrane region" description="Helical" evidence="1">
    <location>
        <begin position="6"/>
        <end position="23"/>
    </location>
</feature>
<feature type="transmembrane region" description="Helical" evidence="1">
    <location>
        <begin position="76"/>
        <end position="106"/>
    </location>
</feature>
<evidence type="ECO:0000313" key="4">
    <source>
        <dbReference type="Proteomes" id="UP000620327"/>
    </source>
</evidence>
<keyword evidence="4" id="KW-1185">Reference proteome</keyword>
<keyword evidence="1" id="KW-0812">Transmembrane</keyword>
<feature type="transmembrane region" description="Helical" evidence="1">
    <location>
        <begin position="35"/>
        <end position="56"/>
    </location>
</feature>
<proteinExistence type="predicted"/>
<comment type="caution">
    <text evidence="3">The sequence shown here is derived from an EMBL/GenBank/DDBJ whole genome shotgun (WGS) entry which is preliminary data.</text>
</comment>
<feature type="transmembrane region" description="Helical" evidence="1">
    <location>
        <begin position="118"/>
        <end position="139"/>
    </location>
</feature>
<feature type="domain" description="DUF1468" evidence="2">
    <location>
        <begin position="11"/>
        <end position="142"/>
    </location>
</feature>
<reference evidence="3" key="1">
    <citation type="submission" date="2020-08" db="EMBL/GenBank/DDBJ databases">
        <title>Genome public.</title>
        <authorList>
            <person name="Liu C."/>
            <person name="Sun Q."/>
        </authorList>
    </citation>
    <scope>NUCLEOTIDE SEQUENCE</scope>
    <source>
        <strain evidence="3">BX15</strain>
    </source>
</reference>
<dbReference type="Pfam" id="PF07331">
    <property type="entry name" value="TctB"/>
    <property type="match status" value="1"/>
</dbReference>
<accession>A0A923MM00</accession>
<name>A0A923MM00_9FIRM</name>
<evidence type="ECO:0000256" key="1">
    <source>
        <dbReference type="SAM" id="Phobius"/>
    </source>
</evidence>
<evidence type="ECO:0000313" key="3">
    <source>
        <dbReference type="EMBL" id="MBC5771984.1"/>
    </source>
</evidence>
<protein>
    <submittedName>
        <fullName evidence="3">Tripartite tricarboxylate transporter TctB family protein</fullName>
    </submittedName>
</protein>
<gene>
    <name evidence="3" type="ORF">H8Z83_16965</name>
</gene>
<dbReference type="InterPro" id="IPR009936">
    <property type="entry name" value="DUF1468"/>
</dbReference>
<keyword evidence="1" id="KW-0472">Membrane</keyword>
<dbReference type="AlphaFoldDB" id="A0A923MM00"/>